<keyword evidence="5" id="KW-1185">Reference proteome</keyword>
<proteinExistence type="inferred from homology"/>
<dbReference type="Proteomes" id="UP000006004">
    <property type="component" value="Unassembled WGS sequence"/>
</dbReference>
<evidence type="ECO:0000256" key="1">
    <source>
        <dbReference type="ARBA" id="ARBA00005582"/>
    </source>
</evidence>
<evidence type="ECO:0000256" key="2">
    <source>
        <dbReference type="ARBA" id="ARBA00022801"/>
    </source>
</evidence>
<sequence length="156" mass="18090">MIINHIGVYGICIRNNKLLCIQKERGPYKNRFDLPGGSQKENEGLTETLVREFREETGYAIENYGNCRAYDVFVEESNRTVHHIMVFYNVDINLEQQDMISEKLEDELNDSSGIYWIDLEELGIKNSSPLILKLKQELGNDKGALEKVVYKNWTIL</sequence>
<accession>C5NWD4</accession>
<evidence type="ECO:0000313" key="5">
    <source>
        <dbReference type="Proteomes" id="UP000006004"/>
    </source>
</evidence>
<dbReference type="SUPFAM" id="SSF55811">
    <property type="entry name" value="Nudix"/>
    <property type="match status" value="1"/>
</dbReference>
<comment type="similarity">
    <text evidence="1">Belongs to the Nudix hydrolase family.</text>
</comment>
<dbReference type="AlphaFoldDB" id="C5NWD4"/>
<dbReference type="CDD" id="cd04686">
    <property type="entry name" value="NUDIX_Hydrolase"/>
    <property type="match status" value="1"/>
</dbReference>
<comment type="caution">
    <text evidence="4">The sequence shown here is derived from an EMBL/GenBank/DDBJ whole genome shotgun (WGS) entry which is preliminary data.</text>
</comment>
<evidence type="ECO:0000259" key="3">
    <source>
        <dbReference type="PROSITE" id="PS51462"/>
    </source>
</evidence>
<feature type="domain" description="Nudix hydrolase" evidence="3">
    <location>
        <begin position="3"/>
        <end position="139"/>
    </location>
</feature>
<gene>
    <name evidence="4" type="ORF">GEMHA0001_1074</name>
</gene>
<evidence type="ECO:0000313" key="4">
    <source>
        <dbReference type="EMBL" id="EER68433.1"/>
    </source>
</evidence>
<dbReference type="OrthoDB" id="369191at2"/>
<name>C5NWD4_9BACL</name>
<protein>
    <submittedName>
        <fullName evidence="4">Hydrolase, NUDIX family</fullName>
    </submittedName>
</protein>
<dbReference type="InterPro" id="IPR020084">
    <property type="entry name" value="NUDIX_hydrolase_CS"/>
</dbReference>
<dbReference type="eggNOG" id="COG1051">
    <property type="taxonomic scope" value="Bacteria"/>
</dbReference>
<reference evidence="4" key="1">
    <citation type="submission" date="2009-01" db="EMBL/GenBank/DDBJ databases">
        <authorList>
            <person name="Fulton L."/>
            <person name="Clifton S."/>
            <person name="Chinwalla A.T."/>
            <person name="Mitreva M."/>
            <person name="Sodergren E."/>
            <person name="Weinstock G."/>
            <person name="Clifton S."/>
            <person name="Dooling D.J."/>
            <person name="Fulton B."/>
            <person name="Minx P."/>
            <person name="Pepin K.H."/>
            <person name="Johnson M."/>
            <person name="Bhonagiri V."/>
            <person name="Nash W.E."/>
            <person name="Mardis E.R."/>
            <person name="Wilson R.K."/>
        </authorList>
    </citation>
    <scope>NUCLEOTIDE SEQUENCE [LARGE SCALE GENOMIC DNA]</scope>
    <source>
        <strain evidence="4">ATCC 10379</strain>
    </source>
</reference>
<dbReference type="PROSITE" id="PS51462">
    <property type="entry name" value="NUDIX"/>
    <property type="match status" value="1"/>
</dbReference>
<organism evidence="4 5">
    <name type="scientific">Gemella haemolysans ATCC 10379</name>
    <dbReference type="NCBI Taxonomy" id="546270"/>
    <lineage>
        <taxon>Bacteria</taxon>
        <taxon>Bacillati</taxon>
        <taxon>Bacillota</taxon>
        <taxon>Bacilli</taxon>
        <taxon>Bacillales</taxon>
        <taxon>Gemellaceae</taxon>
        <taxon>Gemella</taxon>
    </lineage>
</organism>
<dbReference type="PANTHER" id="PTHR43736">
    <property type="entry name" value="ADP-RIBOSE PYROPHOSPHATASE"/>
    <property type="match status" value="1"/>
</dbReference>
<dbReference type="InterPro" id="IPR015797">
    <property type="entry name" value="NUDIX_hydrolase-like_dom_sf"/>
</dbReference>
<dbReference type="GO" id="GO:0016787">
    <property type="term" value="F:hydrolase activity"/>
    <property type="evidence" value="ECO:0007669"/>
    <property type="project" value="UniProtKB-KW"/>
</dbReference>
<dbReference type="Gene3D" id="3.90.79.10">
    <property type="entry name" value="Nucleoside Triphosphate Pyrophosphohydrolase"/>
    <property type="match status" value="1"/>
</dbReference>
<dbReference type="EMBL" id="ACDZ02000009">
    <property type="protein sequence ID" value="EER68433.1"/>
    <property type="molecule type" value="Genomic_DNA"/>
</dbReference>
<keyword evidence="2 4" id="KW-0378">Hydrolase</keyword>
<dbReference type="Pfam" id="PF00293">
    <property type="entry name" value="NUDIX"/>
    <property type="match status" value="1"/>
</dbReference>
<dbReference type="InterPro" id="IPR000086">
    <property type="entry name" value="NUDIX_hydrolase_dom"/>
</dbReference>
<dbReference type="RefSeq" id="WP_003144505.1">
    <property type="nucleotide sequence ID" value="NZ_ACDZ02000009.1"/>
</dbReference>
<reference evidence="4" key="2">
    <citation type="submission" date="2009-06" db="EMBL/GenBank/DDBJ databases">
        <authorList>
            <person name="Sebastian Y."/>
            <person name="Madupu R."/>
            <person name="Durkin A.S."/>
            <person name="Torralba M."/>
            <person name="Methe B."/>
            <person name="Sutton G.G."/>
            <person name="Strausberg R.L."/>
            <person name="Nelson K.E."/>
        </authorList>
    </citation>
    <scope>NUCLEOTIDE SEQUENCE [LARGE SCALE GENOMIC DNA]</scope>
    <source>
        <strain evidence="4">ATCC 10379</strain>
    </source>
</reference>
<dbReference type="PANTHER" id="PTHR43736:SF1">
    <property type="entry name" value="DIHYDRONEOPTERIN TRIPHOSPHATE DIPHOSPHATASE"/>
    <property type="match status" value="1"/>
</dbReference>
<dbReference type="PROSITE" id="PS00893">
    <property type="entry name" value="NUDIX_BOX"/>
    <property type="match status" value="1"/>
</dbReference>